<dbReference type="Proteomes" id="UP000581189">
    <property type="component" value="Unassembled WGS sequence"/>
</dbReference>
<sequence length="344" mass="36490">MKLKNTLGVVIGSLIAASSLNALAQGQGAVEIEGFAKKEFFDSARDFDNNGNLFGASVGYFLTDDVELRLGYDEVHNARSDDGRNIKGSNTALDALYHFNAPGDTLRPYVSAGFSDQSIGQNGNGGRNGSTFANLGGGAKMYFTENFYARAGVEAQYNIDQGDTEWAPSVGIGLNFGGGSKPAAPAAEPVADVCSDSDNDGVCDNVDKCPDTPANTTVDADGCPAVAEVVRVELDVKFDFDKAQVKEESYGDIKNLADFMNQYPQTATTVEGHTDSVGTDAYNQKLSERRANAVRDVLVNQYSVGAERVNSVGYGESRPVADNASEAGRAVNRRVEAEVEAQAK</sequence>
<dbReference type="InterPro" id="IPR011250">
    <property type="entry name" value="OMP/PagP_B-barrel"/>
</dbReference>
<evidence type="ECO:0000256" key="3">
    <source>
        <dbReference type="ARBA" id="ARBA00022452"/>
    </source>
</evidence>
<gene>
    <name evidence="12" type="ORF">H3H45_11280</name>
</gene>
<dbReference type="SUPFAM" id="SSF56925">
    <property type="entry name" value="OMPA-like"/>
    <property type="match status" value="1"/>
</dbReference>
<accession>A0A7W4H4Z2</accession>
<dbReference type="Pfam" id="PF00691">
    <property type="entry name" value="OmpA"/>
    <property type="match status" value="1"/>
</dbReference>
<dbReference type="InterPro" id="IPR006665">
    <property type="entry name" value="OmpA-like"/>
</dbReference>
<dbReference type="SUPFAM" id="SSF103647">
    <property type="entry name" value="TSP type-3 repeat"/>
    <property type="match status" value="1"/>
</dbReference>
<keyword evidence="2" id="KW-0813">Transport</keyword>
<dbReference type="RefSeq" id="WP_182833806.1">
    <property type="nucleotide sequence ID" value="NZ_JACJFN010000002.1"/>
</dbReference>
<keyword evidence="3" id="KW-1134">Transmembrane beta strand</keyword>
<dbReference type="InterPro" id="IPR050330">
    <property type="entry name" value="Bact_OuterMem_StrucFunc"/>
</dbReference>
<dbReference type="PANTHER" id="PTHR30329">
    <property type="entry name" value="STATOR ELEMENT OF FLAGELLAR MOTOR COMPLEX"/>
    <property type="match status" value="1"/>
</dbReference>
<evidence type="ECO:0000256" key="10">
    <source>
        <dbReference type="SAM" id="SignalP"/>
    </source>
</evidence>
<feature type="chain" id="PRO_5031223154" evidence="10">
    <location>
        <begin position="25"/>
        <end position="344"/>
    </location>
</feature>
<keyword evidence="7 9" id="KW-0472">Membrane</keyword>
<dbReference type="InterPro" id="IPR008722">
    <property type="entry name" value="OprF_membrane_N"/>
</dbReference>
<comment type="caution">
    <text evidence="12">The sequence shown here is derived from an EMBL/GenBank/DDBJ whole genome shotgun (WGS) entry which is preliminary data.</text>
</comment>
<dbReference type="GO" id="GO:0005509">
    <property type="term" value="F:calcium ion binding"/>
    <property type="evidence" value="ECO:0007669"/>
    <property type="project" value="InterPro"/>
</dbReference>
<evidence type="ECO:0000256" key="8">
    <source>
        <dbReference type="ARBA" id="ARBA00023237"/>
    </source>
</evidence>
<reference evidence="12 13" key="1">
    <citation type="submission" date="2020-08" db="EMBL/GenBank/DDBJ databases">
        <authorList>
            <person name="Kim C.M."/>
        </authorList>
    </citation>
    <scope>NUCLEOTIDE SEQUENCE [LARGE SCALE GENOMIC DNA]</scope>
    <source>
        <strain evidence="12 13">SR9</strain>
    </source>
</reference>
<feature type="signal peptide" evidence="10">
    <location>
        <begin position="1"/>
        <end position="24"/>
    </location>
</feature>
<evidence type="ECO:0000256" key="7">
    <source>
        <dbReference type="ARBA" id="ARBA00023136"/>
    </source>
</evidence>
<comment type="subcellular location">
    <subcellularLocation>
        <location evidence="1">Cell outer membrane</location>
        <topology evidence="1">Multi-pass membrane protein</topology>
    </subcellularLocation>
</comment>
<dbReference type="SUPFAM" id="SSF103088">
    <property type="entry name" value="OmpA-like"/>
    <property type="match status" value="1"/>
</dbReference>
<dbReference type="GO" id="GO:0006811">
    <property type="term" value="P:monoatomic ion transport"/>
    <property type="evidence" value="ECO:0007669"/>
    <property type="project" value="UniProtKB-KW"/>
</dbReference>
<dbReference type="CDD" id="cd07185">
    <property type="entry name" value="OmpA_C-like"/>
    <property type="match status" value="1"/>
</dbReference>
<dbReference type="InterPro" id="IPR028974">
    <property type="entry name" value="TSP_type-3_rpt"/>
</dbReference>
<organism evidence="12 13">
    <name type="scientific">Aquipseudomonas guryensis</name>
    <dbReference type="NCBI Taxonomy" id="2759165"/>
    <lineage>
        <taxon>Bacteria</taxon>
        <taxon>Pseudomonadati</taxon>
        <taxon>Pseudomonadota</taxon>
        <taxon>Gammaproteobacteria</taxon>
        <taxon>Pseudomonadales</taxon>
        <taxon>Pseudomonadaceae</taxon>
        <taxon>Aquipseudomonas</taxon>
    </lineage>
</organism>
<evidence type="ECO:0000256" key="1">
    <source>
        <dbReference type="ARBA" id="ARBA00004571"/>
    </source>
</evidence>
<dbReference type="Gene3D" id="3.30.1330.60">
    <property type="entry name" value="OmpA-like domain"/>
    <property type="match status" value="1"/>
</dbReference>
<evidence type="ECO:0000256" key="2">
    <source>
        <dbReference type="ARBA" id="ARBA00022448"/>
    </source>
</evidence>
<dbReference type="EMBL" id="JACJFN010000002">
    <property type="protein sequence ID" value="MBB1519822.1"/>
    <property type="molecule type" value="Genomic_DNA"/>
</dbReference>
<name>A0A7W4H4Z2_9GAMM</name>
<feature type="domain" description="OmpA-like" evidence="11">
    <location>
        <begin position="225"/>
        <end position="343"/>
    </location>
</feature>
<dbReference type="InterPro" id="IPR036737">
    <property type="entry name" value="OmpA-like_sf"/>
</dbReference>
<dbReference type="PRINTS" id="PR01021">
    <property type="entry name" value="OMPADOMAIN"/>
</dbReference>
<evidence type="ECO:0000256" key="5">
    <source>
        <dbReference type="ARBA" id="ARBA00023065"/>
    </source>
</evidence>
<dbReference type="Gene3D" id="2.40.160.20">
    <property type="match status" value="1"/>
</dbReference>
<dbReference type="InterPro" id="IPR006664">
    <property type="entry name" value="OMP_bac"/>
</dbReference>
<protein>
    <submittedName>
        <fullName evidence="12">OmpA family protein</fullName>
    </submittedName>
</protein>
<keyword evidence="13" id="KW-1185">Reference proteome</keyword>
<dbReference type="Pfam" id="PF05736">
    <property type="entry name" value="OprF"/>
    <property type="match status" value="1"/>
</dbReference>
<evidence type="ECO:0000259" key="11">
    <source>
        <dbReference type="PROSITE" id="PS51123"/>
    </source>
</evidence>
<evidence type="ECO:0000256" key="4">
    <source>
        <dbReference type="ARBA" id="ARBA00022692"/>
    </source>
</evidence>
<keyword evidence="5" id="KW-0406">Ion transport</keyword>
<evidence type="ECO:0000313" key="12">
    <source>
        <dbReference type="EMBL" id="MBB1519822.1"/>
    </source>
</evidence>
<evidence type="ECO:0000313" key="13">
    <source>
        <dbReference type="Proteomes" id="UP000581189"/>
    </source>
</evidence>
<keyword evidence="8" id="KW-0998">Cell outer membrane</keyword>
<dbReference type="GO" id="GO:0046930">
    <property type="term" value="C:pore complex"/>
    <property type="evidence" value="ECO:0007669"/>
    <property type="project" value="UniProtKB-KW"/>
</dbReference>
<dbReference type="AlphaFoldDB" id="A0A7W4H4Z2"/>
<dbReference type="GO" id="GO:0015288">
    <property type="term" value="F:porin activity"/>
    <property type="evidence" value="ECO:0007669"/>
    <property type="project" value="UniProtKB-KW"/>
</dbReference>
<dbReference type="PANTHER" id="PTHR30329:SF21">
    <property type="entry name" value="LIPOPROTEIN YIAD-RELATED"/>
    <property type="match status" value="1"/>
</dbReference>
<proteinExistence type="predicted"/>
<dbReference type="PROSITE" id="PS01068">
    <property type="entry name" value="OMPA_1"/>
    <property type="match status" value="1"/>
</dbReference>
<evidence type="ECO:0000256" key="9">
    <source>
        <dbReference type="PROSITE-ProRule" id="PRU00473"/>
    </source>
</evidence>
<dbReference type="PROSITE" id="PS51123">
    <property type="entry name" value="OMPA_2"/>
    <property type="match status" value="1"/>
</dbReference>
<keyword evidence="6" id="KW-0626">Porin</keyword>
<dbReference type="GO" id="GO:0009279">
    <property type="term" value="C:cell outer membrane"/>
    <property type="evidence" value="ECO:0007669"/>
    <property type="project" value="UniProtKB-SubCell"/>
</dbReference>
<keyword evidence="4" id="KW-0812">Transmembrane</keyword>
<dbReference type="InterPro" id="IPR006690">
    <property type="entry name" value="OMPA-like_CS"/>
</dbReference>
<evidence type="ECO:0000256" key="6">
    <source>
        <dbReference type="ARBA" id="ARBA00023114"/>
    </source>
</evidence>
<keyword evidence="10" id="KW-0732">Signal</keyword>